<sequence>AAAGGEKRAMLLRQITEEGGFAFVASAEKAAAGDLRAAEAAREMAWEQLHSGPWSEVEPAWRHAYALACLHVASLRAGDDRRAALRALDMGLIMGGDLLRAELEAAIAQVPANGNREGEGDGAGDAGRNVERWREGLSRNRDLGDALKVLPVKSLSCKRIERRTCISLETFIHDYFLRESPVILSGCIDHWPARTKWKDIKYLERIAGDRTIPVEIKELREDIVVPEYCYAGGGELQSLNAWFGPHGTVTPLHHDPHHNLFAQVLGRKYIRLYHASISEDLYPHMETMLSNTSQVDLDNIDVKEFPRTEDLEFMDNILEEGDLLYIPPKWWHYVRSLSTSFSVSFWWRTSIVPS</sequence>
<dbReference type="InterPro" id="IPR056520">
    <property type="entry name" value="ARM_KDM8_N"/>
</dbReference>
<dbReference type="Pfam" id="PF13621">
    <property type="entry name" value="Cupin_8"/>
    <property type="match status" value="1"/>
</dbReference>
<evidence type="ECO:0000313" key="10">
    <source>
        <dbReference type="EnsemblPlants" id="AET7Gv20603900.15"/>
    </source>
</evidence>
<dbReference type="EnsemblPlants" id="AET7Gv20603900.15">
    <property type="protein sequence ID" value="AET7Gv20603900.15"/>
    <property type="gene ID" value="AET7Gv20603900"/>
</dbReference>
<evidence type="ECO:0000256" key="8">
    <source>
        <dbReference type="ARBA" id="ARBA00023242"/>
    </source>
</evidence>
<reference evidence="10" key="3">
    <citation type="journal article" date="2017" name="Nature">
        <title>Genome sequence of the progenitor of the wheat D genome Aegilops tauschii.</title>
        <authorList>
            <person name="Luo M.C."/>
            <person name="Gu Y.Q."/>
            <person name="Puiu D."/>
            <person name="Wang H."/>
            <person name="Twardziok S.O."/>
            <person name="Deal K.R."/>
            <person name="Huo N."/>
            <person name="Zhu T."/>
            <person name="Wang L."/>
            <person name="Wang Y."/>
            <person name="McGuire P.E."/>
            <person name="Liu S."/>
            <person name="Long H."/>
            <person name="Ramasamy R.K."/>
            <person name="Rodriguez J.C."/>
            <person name="Van S.L."/>
            <person name="Yuan L."/>
            <person name="Wang Z."/>
            <person name="Xia Z."/>
            <person name="Xiao L."/>
            <person name="Anderson O.D."/>
            <person name="Ouyang S."/>
            <person name="Liang Y."/>
            <person name="Zimin A.V."/>
            <person name="Pertea G."/>
            <person name="Qi P."/>
            <person name="Bennetzen J.L."/>
            <person name="Dai X."/>
            <person name="Dawson M.W."/>
            <person name="Muller H.G."/>
            <person name="Kugler K."/>
            <person name="Rivarola-Duarte L."/>
            <person name="Spannagl M."/>
            <person name="Mayer K.F.X."/>
            <person name="Lu F.H."/>
            <person name="Bevan M.W."/>
            <person name="Leroy P."/>
            <person name="Li P."/>
            <person name="You F.M."/>
            <person name="Sun Q."/>
            <person name="Liu Z."/>
            <person name="Lyons E."/>
            <person name="Wicker T."/>
            <person name="Salzberg S.L."/>
            <person name="Devos K.M."/>
            <person name="Dvorak J."/>
        </authorList>
    </citation>
    <scope>NUCLEOTIDE SEQUENCE [LARGE SCALE GENOMIC DNA]</scope>
    <source>
        <strain evidence="10">cv. AL8/78</strain>
    </source>
</reference>
<reference evidence="11" key="2">
    <citation type="journal article" date="2017" name="Nat. Plants">
        <title>The Aegilops tauschii genome reveals multiple impacts of transposons.</title>
        <authorList>
            <person name="Zhao G."/>
            <person name="Zou C."/>
            <person name="Li K."/>
            <person name="Wang K."/>
            <person name="Li T."/>
            <person name="Gao L."/>
            <person name="Zhang X."/>
            <person name="Wang H."/>
            <person name="Yang Z."/>
            <person name="Liu X."/>
            <person name="Jiang W."/>
            <person name="Mao L."/>
            <person name="Kong X."/>
            <person name="Jiao Y."/>
            <person name="Jia J."/>
        </authorList>
    </citation>
    <scope>NUCLEOTIDE SEQUENCE [LARGE SCALE GENOMIC DNA]</scope>
    <source>
        <strain evidence="11">cv. AL8/78</strain>
    </source>
</reference>
<proteinExistence type="inferred from homology"/>
<reference evidence="10" key="5">
    <citation type="journal article" date="2021" name="G3 (Bethesda)">
        <title>Aegilops tauschii genome assembly Aet v5.0 features greater sequence contiguity and improved annotation.</title>
        <authorList>
            <person name="Wang L."/>
            <person name="Zhu T."/>
            <person name="Rodriguez J.C."/>
            <person name="Deal K.R."/>
            <person name="Dubcovsky J."/>
            <person name="McGuire P.E."/>
            <person name="Lux T."/>
            <person name="Spannagl M."/>
            <person name="Mayer K.F.X."/>
            <person name="Baldrich P."/>
            <person name="Meyers B.C."/>
            <person name="Huo N."/>
            <person name="Gu Y.Q."/>
            <person name="Zhou H."/>
            <person name="Devos K.M."/>
            <person name="Bennetzen J.L."/>
            <person name="Unver T."/>
            <person name="Budak H."/>
            <person name="Gulick P.J."/>
            <person name="Galiba G."/>
            <person name="Kalapos B."/>
            <person name="Nelson D.R."/>
            <person name="Li P."/>
            <person name="You F.M."/>
            <person name="Luo M.C."/>
            <person name="Dvorak J."/>
        </authorList>
    </citation>
    <scope>NUCLEOTIDE SEQUENCE [LARGE SCALE GENOMIC DNA]</scope>
    <source>
        <strain evidence="10">cv. AL8/78</strain>
    </source>
</reference>
<evidence type="ECO:0000259" key="9">
    <source>
        <dbReference type="PROSITE" id="PS51184"/>
    </source>
</evidence>
<dbReference type="Proteomes" id="UP000015105">
    <property type="component" value="Chromosome 7D"/>
</dbReference>
<evidence type="ECO:0000256" key="3">
    <source>
        <dbReference type="ARBA" id="ARBA00006801"/>
    </source>
</evidence>
<evidence type="ECO:0000313" key="11">
    <source>
        <dbReference type="Proteomes" id="UP000015105"/>
    </source>
</evidence>
<evidence type="ECO:0000256" key="5">
    <source>
        <dbReference type="ARBA" id="ARBA00022964"/>
    </source>
</evidence>
<evidence type="ECO:0000256" key="6">
    <source>
        <dbReference type="ARBA" id="ARBA00023002"/>
    </source>
</evidence>
<dbReference type="PANTHER" id="PTHR12461">
    <property type="entry name" value="HYPOXIA-INDUCIBLE FACTOR 1 ALPHA INHIBITOR-RELATED"/>
    <property type="match status" value="1"/>
</dbReference>
<evidence type="ECO:0000256" key="4">
    <source>
        <dbReference type="ARBA" id="ARBA00022723"/>
    </source>
</evidence>
<dbReference type="Gene3D" id="2.60.120.650">
    <property type="entry name" value="Cupin"/>
    <property type="match status" value="2"/>
</dbReference>
<organism evidence="10 11">
    <name type="scientific">Aegilops tauschii subsp. strangulata</name>
    <name type="common">Goatgrass</name>
    <dbReference type="NCBI Taxonomy" id="200361"/>
    <lineage>
        <taxon>Eukaryota</taxon>
        <taxon>Viridiplantae</taxon>
        <taxon>Streptophyta</taxon>
        <taxon>Embryophyta</taxon>
        <taxon>Tracheophyta</taxon>
        <taxon>Spermatophyta</taxon>
        <taxon>Magnoliopsida</taxon>
        <taxon>Liliopsida</taxon>
        <taxon>Poales</taxon>
        <taxon>Poaceae</taxon>
        <taxon>BOP clade</taxon>
        <taxon>Pooideae</taxon>
        <taxon>Triticodae</taxon>
        <taxon>Triticeae</taxon>
        <taxon>Triticinae</taxon>
        <taxon>Aegilops</taxon>
    </lineage>
</organism>
<dbReference type="SUPFAM" id="SSF51197">
    <property type="entry name" value="Clavaminate synthase-like"/>
    <property type="match status" value="1"/>
</dbReference>
<keyword evidence="7" id="KW-0408">Iron</keyword>
<dbReference type="GO" id="GO:0051213">
    <property type="term" value="F:dioxygenase activity"/>
    <property type="evidence" value="ECO:0007669"/>
    <property type="project" value="UniProtKB-KW"/>
</dbReference>
<comment type="cofactor">
    <cofactor evidence="1">
        <name>Fe(2+)</name>
        <dbReference type="ChEBI" id="CHEBI:29033"/>
    </cofactor>
</comment>
<dbReference type="PROSITE" id="PS51184">
    <property type="entry name" value="JMJC"/>
    <property type="match status" value="1"/>
</dbReference>
<keyword evidence="5" id="KW-0223">Dioxygenase</keyword>
<dbReference type="InterPro" id="IPR003347">
    <property type="entry name" value="JmjC_dom"/>
</dbReference>
<dbReference type="GO" id="GO:0005634">
    <property type="term" value="C:nucleus"/>
    <property type="evidence" value="ECO:0007669"/>
    <property type="project" value="UniProtKB-SubCell"/>
</dbReference>
<feature type="domain" description="JmjC" evidence="9">
    <location>
        <begin position="214"/>
        <end position="354"/>
    </location>
</feature>
<keyword evidence="8" id="KW-0539">Nucleus</keyword>
<evidence type="ECO:0000256" key="2">
    <source>
        <dbReference type="ARBA" id="ARBA00004123"/>
    </source>
</evidence>
<dbReference type="AlphaFoldDB" id="A0A453RJG3"/>
<accession>A0A453RJG3</accession>
<reference evidence="10" key="4">
    <citation type="submission" date="2019-03" db="UniProtKB">
        <authorList>
            <consortium name="EnsemblPlants"/>
        </authorList>
    </citation>
    <scope>IDENTIFICATION</scope>
</reference>
<dbReference type="Pfam" id="PF24472">
    <property type="entry name" value="ARM_KDM8_N"/>
    <property type="match status" value="1"/>
</dbReference>
<protein>
    <recommendedName>
        <fullName evidence="9">JmjC domain-containing protein</fullName>
    </recommendedName>
</protein>
<evidence type="ECO:0000256" key="1">
    <source>
        <dbReference type="ARBA" id="ARBA00001954"/>
    </source>
</evidence>
<evidence type="ECO:0000256" key="7">
    <source>
        <dbReference type="ARBA" id="ARBA00023004"/>
    </source>
</evidence>
<dbReference type="InterPro" id="IPR041667">
    <property type="entry name" value="Cupin_8"/>
</dbReference>
<dbReference type="Gramene" id="AET7Gv20603900.15">
    <property type="protein sequence ID" value="AET7Gv20603900.15"/>
    <property type="gene ID" value="AET7Gv20603900"/>
</dbReference>
<dbReference type="SMART" id="SM00558">
    <property type="entry name" value="JmjC"/>
    <property type="match status" value="1"/>
</dbReference>
<comment type="similarity">
    <text evidence="3">Belongs to the JARID1 histone demethylase family.</text>
</comment>
<keyword evidence="4" id="KW-0479">Metal-binding</keyword>
<dbReference type="PANTHER" id="PTHR12461:SF96">
    <property type="entry name" value="OS08G0508500 PROTEIN"/>
    <property type="match status" value="1"/>
</dbReference>
<dbReference type="GO" id="GO:0046872">
    <property type="term" value="F:metal ion binding"/>
    <property type="evidence" value="ECO:0007669"/>
    <property type="project" value="UniProtKB-KW"/>
</dbReference>
<reference evidence="11" key="1">
    <citation type="journal article" date="2014" name="Science">
        <title>Ancient hybridizations among the ancestral genomes of bread wheat.</title>
        <authorList>
            <consortium name="International Wheat Genome Sequencing Consortium,"/>
            <person name="Marcussen T."/>
            <person name="Sandve S.R."/>
            <person name="Heier L."/>
            <person name="Spannagl M."/>
            <person name="Pfeifer M."/>
            <person name="Jakobsen K.S."/>
            <person name="Wulff B.B."/>
            <person name="Steuernagel B."/>
            <person name="Mayer K.F."/>
            <person name="Olsen O.A."/>
        </authorList>
    </citation>
    <scope>NUCLEOTIDE SEQUENCE [LARGE SCALE GENOMIC DNA]</scope>
    <source>
        <strain evidence="11">cv. AL8/78</strain>
    </source>
</reference>
<comment type="subcellular location">
    <subcellularLocation>
        <location evidence="2">Nucleus</location>
    </subcellularLocation>
</comment>
<name>A0A453RJG3_AEGTS</name>
<keyword evidence="6" id="KW-0560">Oxidoreductase</keyword>
<keyword evidence="11" id="KW-1185">Reference proteome</keyword>